<evidence type="ECO:0000313" key="11">
    <source>
        <dbReference type="EMBL" id="ABF79679.1"/>
    </source>
</evidence>
<comment type="subcellular location">
    <subcellularLocation>
        <location evidence="2">Cell inner membrane</location>
        <topology evidence="2">Multi-pass membrane protein</topology>
    </subcellularLocation>
</comment>
<evidence type="ECO:0000259" key="10">
    <source>
        <dbReference type="PROSITE" id="PS50110"/>
    </source>
</evidence>
<dbReference type="InterPro" id="IPR001789">
    <property type="entry name" value="Sig_transdc_resp-reg_receiver"/>
</dbReference>
<dbReference type="PRINTS" id="PR00344">
    <property type="entry name" value="BCTRLSENSOR"/>
</dbReference>
<reference evidence="11" key="1">
    <citation type="submission" date="2006-05" db="EMBL/GenBank/DDBJ databases">
        <title>Complete sequence of chromosome 2 of Burkholderia cenocepacia AU 1054.</title>
        <authorList>
            <consortium name="US DOE Joint Genome Institute"/>
            <person name="Copeland A."/>
            <person name="Lucas S."/>
            <person name="Lapidus A."/>
            <person name="Barry K."/>
            <person name="Detter J.C."/>
            <person name="Glavina del Rio T."/>
            <person name="Hammon N."/>
            <person name="Israni S."/>
            <person name="Dalin E."/>
            <person name="Tice H."/>
            <person name="Pitluck S."/>
            <person name="Chain P."/>
            <person name="Malfatti S."/>
            <person name="Shin M."/>
            <person name="Vergez L."/>
            <person name="Schmutz J."/>
            <person name="Larimer F."/>
            <person name="Land M."/>
            <person name="Hauser L."/>
            <person name="Kyrpides N."/>
            <person name="Lykidis A."/>
            <person name="LiPuma J.J."/>
            <person name="Konstantinidis K."/>
            <person name="Tiedje J.M."/>
            <person name="Richardson P."/>
        </authorList>
    </citation>
    <scope>NUCLEOTIDE SEQUENCE [LARGE SCALE GENOMIC DNA]</scope>
    <source>
        <strain evidence="11">AU 1054</strain>
    </source>
</reference>
<evidence type="ECO:0000256" key="2">
    <source>
        <dbReference type="ARBA" id="ARBA00004429"/>
    </source>
</evidence>
<feature type="transmembrane region" description="Helical" evidence="8">
    <location>
        <begin position="12"/>
        <end position="31"/>
    </location>
</feature>
<comment type="catalytic activity">
    <reaction evidence="1">
        <text>ATP + protein L-histidine = ADP + protein N-phospho-L-histidine.</text>
        <dbReference type="EC" id="2.7.13.3"/>
    </reaction>
</comment>
<evidence type="ECO:0000256" key="1">
    <source>
        <dbReference type="ARBA" id="ARBA00000085"/>
    </source>
</evidence>
<keyword evidence="8" id="KW-0472">Membrane</keyword>
<evidence type="ECO:0000256" key="5">
    <source>
        <dbReference type="ARBA" id="ARBA00022679"/>
    </source>
</evidence>
<dbReference type="Pfam" id="PF00512">
    <property type="entry name" value="HisKA"/>
    <property type="match status" value="1"/>
</dbReference>
<dbReference type="InterPro" id="IPR004358">
    <property type="entry name" value="Sig_transdc_His_kin-like_C"/>
</dbReference>
<dbReference type="PROSITE" id="PS50110">
    <property type="entry name" value="RESPONSE_REGULATORY"/>
    <property type="match status" value="1"/>
</dbReference>
<dbReference type="InterPro" id="IPR036890">
    <property type="entry name" value="HATPase_C_sf"/>
</dbReference>
<dbReference type="GO" id="GO:0000155">
    <property type="term" value="F:phosphorelay sensor kinase activity"/>
    <property type="evidence" value="ECO:0007669"/>
    <property type="project" value="InterPro"/>
</dbReference>
<dbReference type="PROSITE" id="PS50109">
    <property type="entry name" value="HIS_KIN"/>
    <property type="match status" value="1"/>
</dbReference>
<dbReference type="CDD" id="cd00075">
    <property type="entry name" value="HATPase"/>
    <property type="match status" value="1"/>
</dbReference>
<dbReference type="Gene3D" id="3.30.565.10">
    <property type="entry name" value="Histidine kinase-like ATPase, C-terminal domain"/>
    <property type="match status" value="1"/>
</dbReference>
<name>A0A0H2XYU2_BURO1</name>
<feature type="domain" description="Response regulatory" evidence="10">
    <location>
        <begin position="487"/>
        <end position="609"/>
    </location>
</feature>
<keyword evidence="4 7" id="KW-0597">Phosphoprotein</keyword>
<dbReference type="CDD" id="cd17546">
    <property type="entry name" value="REC_hyHK_CKI1_RcsC-like"/>
    <property type="match status" value="1"/>
</dbReference>
<keyword evidence="5" id="KW-0808">Transferase</keyword>
<accession>A0A0H2XYU2</accession>
<dbReference type="SUPFAM" id="SSF47384">
    <property type="entry name" value="Homodimeric domain of signal transducing histidine kinase"/>
    <property type="match status" value="1"/>
</dbReference>
<dbReference type="InterPro" id="IPR003661">
    <property type="entry name" value="HisK_dim/P_dom"/>
</dbReference>
<dbReference type="InterPro" id="IPR005467">
    <property type="entry name" value="His_kinase_dom"/>
</dbReference>
<dbReference type="Pfam" id="PF00072">
    <property type="entry name" value="Response_reg"/>
    <property type="match status" value="1"/>
</dbReference>
<dbReference type="GO" id="GO:0005886">
    <property type="term" value="C:plasma membrane"/>
    <property type="evidence" value="ECO:0007669"/>
    <property type="project" value="UniProtKB-SubCell"/>
</dbReference>
<dbReference type="InterPro" id="IPR036097">
    <property type="entry name" value="HisK_dim/P_sf"/>
</dbReference>
<keyword evidence="8" id="KW-0812">Transmembrane</keyword>
<dbReference type="InterPro" id="IPR003594">
    <property type="entry name" value="HATPase_dom"/>
</dbReference>
<dbReference type="SMART" id="SM00387">
    <property type="entry name" value="HATPase_c"/>
    <property type="match status" value="1"/>
</dbReference>
<keyword evidence="6 11" id="KW-0418">Kinase</keyword>
<keyword evidence="8" id="KW-1133">Transmembrane helix</keyword>
<evidence type="ECO:0000256" key="6">
    <source>
        <dbReference type="ARBA" id="ARBA00022777"/>
    </source>
</evidence>
<dbReference type="FunFam" id="3.30.565.10:FF:000006">
    <property type="entry name" value="Sensor histidine kinase WalK"/>
    <property type="match status" value="1"/>
</dbReference>
<evidence type="ECO:0000256" key="3">
    <source>
        <dbReference type="ARBA" id="ARBA00012438"/>
    </source>
</evidence>
<dbReference type="PANTHER" id="PTHR43047">
    <property type="entry name" value="TWO-COMPONENT HISTIDINE PROTEIN KINASE"/>
    <property type="match status" value="1"/>
</dbReference>
<sequence precursor="true">MTRRRWKNRKIILVLGSLWIMGFAAWAFLLWDLLATSVNEGVLEGPREGVFWTAAQYRNVYTRFDRQLILYATREDDDFDHLQMQLDSLSVSFGFLQRPSEVSQYWLRIPRARNEIDALGEFMTRLKREVPLLRDSPKQARQVIDEVNAYWPKVNGLANYFRAIEMAQRDFTFHQLKDKQRAILILGIVLGVILCALFLLLFYTMRTRDDLLERQNAALDAERKASDRAFEMIEAKNAFLGMVSHELRTPLQAICGSIEILLARPQSDANLKTIRRLQNSALSLEALVKDLTDYIKLRSTKRVAELDTVGIAPLLAEVLEPLRERIATKRITVTQHVEPAGLAICSDRKLLRQVLSNLIENSVKYTTGGSITVAITLADAPAGQQVRIAVRDTGAGIAKQHLSKIFEPFYRANDAVGLHVDGIGMGLAVVREIVTTLRGHVDVRSVVGEGSEFVVTLPVEVPGVDTAGTVAGDAPALPPVPAHCGRRALIVDDNDNARETLGAMLSALGLEVDLCGTGQEGAARFGTGRYDLVVLDLELPDLSGFDVARRIRAMAQPDGNGNGDGRRPAILGVSAYESAALRENQRVFDAFLPKPVHLRELGALVEKLLA</sequence>
<dbReference type="GO" id="GO:0009927">
    <property type="term" value="F:histidine phosphotransfer kinase activity"/>
    <property type="evidence" value="ECO:0007669"/>
    <property type="project" value="TreeGrafter"/>
</dbReference>
<gene>
    <name evidence="11" type="ordered locus">Bcen_4800</name>
</gene>
<protein>
    <recommendedName>
        <fullName evidence="3">histidine kinase</fullName>
        <ecNumber evidence="3">2.7.13.3</ecNumber>
    </recommendedName>
</protein>
<dbReference type="InterPro" id="IPR011006">
    <property type="entry name" value="CheY-like_superfamily"/>
</dbReference>
<organism evidence="11">
    <name type="scientific">Burkholderia orbicola (strain AU 1054)</name>
    <dbReference type="NCBI Taxonomy" id="331271"/>
    <lineage>
        <taxon>Bacteria</taxon>
        <taxon>Pseudomonadati</taxon>
        <taxon>Pseudomonadota</taxon>
        <taxon>Betaproteobacteria</taxon>
        <taxon>Burkholderiales</taxon>
        <taxon>Burkholderiaceae</taxon>
        <taxon>Burkholderia</taxon>
        <taxon>Burkholderia cepacia complex</taxon>
        <taxon>Burkholderia orbicola</taxon>
    </lineage>
</organism>
<dbReference type="EMBL" id="CP000379">
    <property type="protein sequence ID" value="ABF79679.1"/>
    <property type="molecule type" value="Genomic_DNA"/>
</dbReference>
<feature type="domain" description="Histidine kinase" evidence="9">
    <location>
        <begin position="242"/>
        <end position="461"/>
    </location>
</feature>
<dbReference type="SMART" id="SM00388">
    <property type="entry name" value="HisKA"/>
    <property type="match status" value="1"/>
</dbReference>
<evidence type="ECO:0000259" key="9">
    <source>
        <dbReference type="PROSITE" id="PS50109"/>
    </source>
</evidence>
<dbReference type="Gene3D" id="1.10.287.130">
    <property type="match status" value="1"/>
</dbReference>
<feature type="modified residue" description="4-aspartylphosphate" evidence="7">
    <location>
        <position position="536"/>
    </location>
</feature>
<dbReference type="SUPFAM" id="SSF52172">
    <property type="entry name" value="CheY-like"/>
    <property type="match status" value="1"/>
</dbReference>
<evidence type="ECO:0000256" key="4">
    <source>
        <dbReference type="ARBA" id="ARBA00022553"/>
    </source>
</evidence>
<dbReference type="Pfam" id="PF02518">
    <property type="entry name" value="HATPase_c"/>
    <property type="match status" value="1"/>
</dbReference>
<proteinExistence type="predicted"/>
<dbReference type="PANTHER" id="PTHR43047:SF72">
    <property type="entry name" value="OSMOSENSING HISTIDINE PROTEIN KINASE SLN1"/>
    <property type="match status" value="1"/>
</dbReference>
<dbReference type="SUPFAM" id="SSF55874">
    <property type="entry name" value="ATPase domain of HSP90 chaperone/DNA topoisomerase II/histidine kinase"/>
    <property type="match status" value="1"/>
</dbReference>
<dbReference type="EC" id="2.7.13.3" evidence="3"/>
<dbReference type="AlphaFoldDB" id="A0A0H2XYU2"/>
<dbReference type="CDD" id="cd00082">
    <property type="entry name" value="HisKA"/>
    <property type="match status" value="1"/>
</dbReference>
<evidence type="ECO:0000256" key="8">
    <source>
        <dbReference type="SAM" id="Phobius"/>
    </source>
</evidence>
<dbReference type="HOGENOM" id="CLU_000445_114_59_4"/>
<feature type="transmembrane region" description="Helical" evidence="8">
    <location>
        <begin position="182"/>
        <end position="204"/>
    </location>
</feature>
<dbReference type="SMART" id="SM00448">
    <property type="entry name" value="REC"/>
    <property type="match status" value="1"/>
</dbReference>
<dbReference type="Gene3D" id="3.40.50.2300">
    <property type="match status" value="1"/>
</dbReference>
<evidence type="ECO:0000256" key="7">
    <source>
        <dbReference type="PROSITE-ProRule" id="PRU00169"/>
    </source>
</evidence>